<dbReference type="InterPro" id="IPR036388">
    <property type="entry name" value="WH-like_DNA-bd_sf"/>
</dbReference>
<dbReference type="SMART" id="SM00895">
    <property type="entry name" value="FCD"/>
    <property type="match status" value="1"/>
</dbReference>
<dbReference type="EMBL" id="JBHMCG010000108">
    <property type="protein sequence ID" value="MFB9575558.1"/>
    <property type="molecule type" value="Genomic_DNA"/>
</dbReference>
<dbReference type="SUPFAM" id="SSF46785">
    <property type="entry name" value="Winged helix' DNA-binding domain"/>
    <property type="match status" value="1"/>
</dbReference>
<sequence>MTVSEKTSASASVPAGMESGYRPGYEVAAERILEYVVRTGLQPGDRLPTEKDLADEVEMSRTVVREAVKILSALGRLSVQKGRGIYVSMPEQSSWQQSLANFLPADLRQVDELFEFRRHLETTTANLAAQRATPAQVKAVREAAQESTRAAQEGDIHAFTLADEIFHTGIAAAGANMFFASTVDAVRRLQRQVMTIGMAGVAGGSLQVAAAQHEAIAEAIAAGEAGRAEALMAEHIDMTAQQFQQEIWRRVVPGDDTHA</sequence>
<keyword evidence="2" id="KW-0238">DNA-binding</keyword>
<keyword evidence="6" id="KW-1185">Reference proteome</keyword>
<evidence type="ECO:0000256" key="3">
    <source>
        <dbReference type="ARBA" id="ARBA00023163"/>
    </source>
</evidence>
<comment type="caution">
    <text evidence="5">The sequence shown here is derived from an EMBL/GenBank/DDBJ whole genome shotgun (WGS) entry which is preliminary data.</text>
</comment>
<keyword evidence="3" id="KW-0804">Transcription</keyword>
<keyword evidence="1" id="KW-0805">Transcription regulation</keyword>
<dbReference type="PRINTS" id="PR00035">
    <property type="entry name" value="HTHGNTR"/>
</dbReference>
<dbReference type="InterPro" id="IPR011711">
    <property type="entry name" value="GntR_C"/>
</dbReference>
<protein>
    <submittedName>
        <fullName evidence="5">FadR/GntR family transcriptional regulator</fullName>
    </submittedName>
</protein>
<proteinExistence type="predicted"/>
<dbReference type="InterPro" id="IPR000524">
    <property type="entry name" value="Tscrpt_reg_HTH_GntR"/>
</dbReference>
<evidence type="ECO:0000313" key="5">
    <source>
        <dbReference type="EMBL" id="MFB9575558.1"/>
    </source>
</evidence>
<accession>A0ABV5RCH4</accession>
<dbReference type="CDD" id="cd07377">
    <property type="entry name" value="WHTH_GntR"/>
    <property type="match status" value="1"/>
</dbReference>
<feature type="domain" description="HTH gntR-type" evidence="4">
    <location>
        <begin position="22"/>
        <end position="90"/>
    </location>
</feature>
<evidence type="ECO:0000256" key="2">
    <source>
        <dbReference type="ARBA" id="ARBA00023125"/>
    </source>
</evidence>
<evidence type="ECO:0000313" key="6">
    <source>
        <dbReference type="Proteomes" id="UP001589710"/>
    </source>
</evidence>
<evidence type="ECO:0000259" key="4">
    <source>
        <dbReference type="PROSITE" id="PS50949"/>
    </source>
</evidence>
<reference evidence="5 6" key="1">
    <citation type="submission" date="2024-09" db="EMBL/GenBank/DDBJ databases">
        <authorList>
            <person name="Sun Q."/>
            <person name="Mori K."/>
        </authorList>
    </citation>
    <scope>NUCLEOTIDE SEQUENCE [LARGE SCALE GENOMIC DNA]</scope>
    <source>
        <strain evidence="5 6">JCM 3331</strain>
    </source>
</reference>
<dbReference type="Proteomes" id="UP001589710">
    <property type="component" value="Unassembled WGS sequence"/>
</dbReference>
<dbReference type="InterPro" id="IPR008920">
    <property type="entry name" value="TF_FadR/GntR_C"/>
</dbReference>
<dbReference type="Gene3D" id="1.20.120.530">
    <property type="entry name" value="GntR ligand-binding domain-like"/>
    <property type="match status" value="1"/>
</dbReference>
<gene>
    <name evidence="5" type="ORF">ACFFTL_25575</name>
</gene>
<dbReference type="InterPro" id="IPR036390">
    <property type="entry name" value="WH_DNA-bd_sf"/>
</dbReference>
<dbReference type="Pfam" id="PF00392">
    <property type="entry name" value="GntR"/>
    <property type="match status" value="1"/>
</dbReference>
<dbReference type="PROSITE" id="PS50949">
    <property type="entry name" value="HTH_GNTR"/>
    <property type="match status" value="1"/>
</dbReference>
<dbReference type="SMART" id="SM00345">
    <property type="entry name" value="HTH_GNTR"/>
    <property type="match status" value="1"/>
</dbReference>
<evidence type="ECO:0000256" key="1">
    <source>
        <dbReference type="ARBA" id="ARBA00023015"/>
    </source>
</evidence>
<dbReference type="PANTHER" id="PTHR43537:SF5">
    <property type="entry name" value="UXU OPERON TRANSCRIPTIONAL REGULATOR"/>
    <property type="match status" value="1"/>
</dbReference>
<name>A0ABV5RCH4_9ACTN</name>
<dbReference type="Pfam" id="PF07729">
    <property type="entry name" value="FCD"/>
    <property type="match status" value="1"/>
</dbReference>
<dbReference type="SUPFAM" id="SSF48008">
    <property type="entry name" value="GntR ligand-binding domain-like"/>
    <property type="match status" value="1"/>
</dbReference>
<dbReference type="PANTHER" id="PTHR43537">
    <property type="entry name" value="TRANSCRIPTIONAL REGULATOR, GNTR FAMILY"/>
    <property type="match status" value="1"/>
</dbReference>
<organism evidence="5 6">
    <name type="scientific">Streptomyces yanii</name>
    <dbReference type="NCBI Taxonomy" id="78510"/>
    <lineage>
        <taxon>Bacteria</taxon>
        <taxon>Bacillati</taxon>
        <taxon>Actinomycetota</taxon>
        <taxon>Actinomycetes</taxon>
        <taxon>Kitasatosporales</taxon>
        <taxon>Streptomycetaceae</taxon>
        <taxon>Streptomyces</taxon>
    </lineage>
</organism>
<dbReference type="RefSeq" id="WP_345513300.1">
    <property type="nucleotide sequence ID" value="NZ_BAAAXD010000021.1"/>
</dbReference>
<dbReference type="Gene3D" id="1.10.10.10">
    <property type="entry name" value="Winged helix-like DNA-binding domain superfamily/Winged helix DNA-binding domain"/>
    <property type="match status" value="1"/>
</dbReference>